<keyword evidence="1" id="KW-1133">Transmembrane helix</keyword>
<feature type="domain" description="HDOD" evidence="2">
    <location>
        <begin position="75"/>
        <end position="269"/>
    </location>
</feature>
<dbReference type="EMBL" id="BCNO01000002">
    <property type="protein sequence ID" value="GAQ95224.1"/>
    <property type="molecule type" value="Genomic_DNA"/>
</dbReference>
<sequence>MSETSRADLVLYIFNACGIRADVVIAPAIIPMMLFKSIENFIIYIVLFRIILKQGIRMNSKVNDIRIDIQKLKKLPTLSYTAEKILNLTSKELTHLDELVSIIERDPPIMSKVLGVANIVYLGVYKPITTIKDALLKIGFKTLRNIALGIAIFSLFKSSPEKEKTYARLFKHSIATGSIAQIIADKFLEETSDENFTAGVLHDIGLFALYYAFNNHFKKIEETVSEEITLIKAEEEIIGTNHAQVGKWLAEMWGLPEVVQEVILYHHDFPDKSLKYAKQVALVQLSNYIAEKLDYYPLGKKSETEFHKERVYKILNLPQPEELIFELKEMVKDIEDL</sequence>
<dbReference type="PANTHER" id="PTHR33525:SF3">
    <property type="entry name" value="RIBONUCLEASE Y"/>
    <property type="match status" value="1"/>
</dbReference>
<protein>
    <submittedName>
        <fullName evidence="3">HD-like signal output (HDOD) domain-containing protein</fullName>
    </submittedName>
</protein>
<gene>
    <name evidence="3" type="ORF">TAGGR_2111</name>
</gene>
<reference evidence="4" key="1">
    <citation type="submission" date="2016-01" db="EMBL/GenBank/DDBJ databases">
        <title>Draft genome sequence of Thermodesulfovibrio aggregans strain TGE-P1.</title>
        <authorList>
            <person name="Sekiguchi Y."/>
            <person name="Ohashi A."/>
            <person name="Matsuura N."/>
            <person name="Tourlousse M.D."/>
        </authorList>
    </citation>
    <scope>NUCLEOTIDE SEQUENCE [LARGE SCALE GENOMIC DNA]</scope>
    <source>
        <strain evidence="4">TGE-P1</strain>
    </source>
</reference>
<name>A0A0U9HQB7_9BACT</name>
<keyword evidence="1" id="KW-0472">Membrane</keyword>
<dbReference type="CDD" id="cd00077">
    <property type="entry name" value="HDc"/>
    <property type="match status" value="1"/>
</dbReference>
<dbReference type="InterPro" id="IPR052340">
    <property type="entry name" value="RNase_Y/CdgJ"/>
</dbReference>
<proteinExistence type="predicted"/>
<organism evidence="3 4">
    <name type="scientific">Thermodesulfovibrio aggregans</name>
    <dbReference type="NCBI Taxonomy" id="86166"/>
    <lineage>
        <taxon>Bacteria</taxon>
        <taxon>Pseudomonadati</taxon>
        <taxon>Nitrospirota</taxon>
        <taxon>Thermodesulfovibrionia</taxon>
        <taxon>Thermodesulfovibrionales</taxon>
        <taxon>Thermodesulfovibrionaceae</taxon>
        <taxon>Thermodesulfovibrio</taxon>
    </lineage>
</organism>
<keyword evidence="1" id="KW-0812">Transmembrane</keyword>
<accession>A0A0U9HQB7</accession>
<dbReference type="InterPro" id="IPR003607">
    <property type="entry name" value="HD/PDEase_dom"/>
</dbReference>
<dbReference type="Proteomes" id="UP000054976">
    <property type="component" value="Unassembled WGS sequence"/>
</dbReference>
<dbReference type="InterPro" id="IPR013976">
    <property type="entry name" value="HDOD"/>
</dbReference>
<feature type="transmembrane region" description="Helical" evidence="1">
    <location>
        <begin position="9"/>
        <end position="29"/>
    </location>
</feature>
<evidence type="ECO:0000256" key="1">
    <source>
        <dbReference type="SAM" id="Phobius"/>
    </source>
</evidence>
<keyword evidence="4" id="KW-1185">Reference proteome</keyword>
<evidence type="ECO:0000259" key="2">
    <source>
        <dbReference type="PROSITE" id="PS51833"/>
    </source>
</evidence>
<dbReference type="PANTHER" id="PTHR33525">
    <property type="match status" value="1"/>
</dbReference>
<dbReference type="PROSITE" id="PS51833">
    <property type="entry name" value="HDOD"/>
    <property type="match status" value="1"/>
</dbReference>
<dbReference type="AlphaFoldDB" id="A0A0U9HQB7"/>
<dbReference type="Pfam" id="PF08668">
    <property type="entry name" value="HDOD"/>
    <property type="match status" value="1"/>
</dbReference>
<dbReference type="STRING" id="86166.TAGGR_2111"/>
<evidence type="ECO:0000313" key="4">
    <source>
        <dbReference type="Proteomes" id="UP000054976"/>
    </source>
</evidence>
<dbReference type="SUPFAM" id="SSF109604">
    <property type="entry name" value="HD-domain/PDEase-like"/>
    <property type="match status" value="1"/>
</dbReference>
<comment type="caution">
    <text evidence="3">The sequence shown here is derived from an EMBL/GenBank/DDBJ whole genome shotgun (WGS) entry which is preliminary data.</text>
</comment>
<evidence type="ECO:0000313" key="3">
    <source>
        <dbReference type="EMBL" id="GAQ95224.1"/>
    </source>
</evidence>
<dbReference type="Gene3D" id="1.10.3210.10">
    <property type="entry name" value="Hypothetical protein af1432"/>
    <property type="match status" value="1"/>
</dbReference>